<evidence type="ECO:0000313" key="7">
    <source>
        <dbReference type="EMBL" id="MBM6922570.1"/>
    </source>
</evidence>
<keyword evidence="3 6" id="KW-0812">Transmembrane</keyword>
<keyword evidence="5 6" id="KW-0472">Membrane</keyword>
<feature type="transmembrane region" description="Helical" evidence="6">
    <location>
        <begin position="246"/>
        <end position="268"/>
    </location>
</feature>
<evidence type="ECO:0000256" key="6">
    <source>
        <dbReference type="SAM" id="Phobius"/>
    </source>
</evidence>
<evidence type="ECO:0000256" key="1">
    <source>
        <dbReference type="ARBA" id="ARBA00004141"/>
    </source>
</evidence>
<evidence type="ECO:0000256" key="5">
    <source>
        <dbReference type="ARBA" id="ARBA00023136"/>
    </source>
</evidence>
<comment type="caution">
    <text evidence="7">The sequence shown here is derived from an EMBL/GenBank/DDBJ whole genome shotgun (WGS) entry which is preliminary data.</text>
</comment>
<feature type="transmembrane region" description="Helical" evidence="6">
    <location>
        <begin position="18"/>
        <end position="41"/>
    </location>
</feature>
<accession>A0ABS2GJB9</accession>
<dbReference type="Pfam" id="PF01594">
    <property type="entry name" value="AI-2E_transport"/>
    <property type="match status" value="1"/>
</dbReference>
<sequence>MEQTTHAPGQLRRILPGVLVAAGLVWLMTGLFAPLTLGLLLAALMAPMAEALSRHTGCPRRLAAVGTMALFYLLLGLTLTAAGSWAAGQGAQLLRQLPQLWNSSLLPALELLLPRLEEFSARYAPVTAPLVDWAAAALERSLPGLLSGLSSRAASLTARWLSRLPALLLGSVFTVILSFCVAADYPRLCALLRDKVPPGLTALLGELRYFGSRVLLRMLRAWAILSLVLLAVLSAGLWLLGVAHPLAAAFAITLLDLLPLIGSGMILLPWGLWELCRGRAALGVGLWLLFGSAELLRAILEPRLLGAGAGLPPLVLTAALFAGLRLGGALGAMLLPAAVLFLWDLGCQGKLPWFQKEGTDS</sequence>
<comment type="similarity">
    <text evidence="2">Belongs to the autoinducer-2 exporter (AI-2E) (TC 2.A.86) family.</text>
</comment>
<proteinExistence type="inferred from homology"/>
<feature type="transmembrane region" description="Helical" evidence="6">
    <location>
        <begin position="280"/>
        <end position="300"/>
    </location>
</feature>
<evidence type="ECO:0000256" key="2">
    <source>
        <dbReference type="ARBA" id="ARBA00009773"/>
    </source>
</evidence>
<comment type="subcellular location">
    <subcellularLocation>
        <location evidence="1">Membrane</location>
        <topology evidence="1">Multi-pass membrane protein</topology>
    </subcellularLocation>
</comment>
<feature type="transmembrane region" description="Helical" evidence="6">
    <location>
        <begin position="166"/>
        <end position="185"/>
    </location>
</feature>
<organism evidence="7 8">
    <name type="scientific">Hydrogenoanaerobacterium saccharovorans</name>
    <dbReference type="NCBI Taxonomy" id="474960"/>
    <lineage>
        <taxon>Bacteria</taxon>
        <taxon>Bacillati</taxon>
        <taxon>Bacillota</taxon>
        <taxon>Clostridia</taxon>
        <taxon>Eubacteriales</taxon>
        <taxon>Oscillospiraceae</taxon>
        <taxon>Hydrogenoanaerobacterium</taxon>
    </lineage>
</organism>
<feature type="transmembrane region" description="Helical" evidence="6">
    <location>
        <begin position="221"/>
        <end position="240"/>
    </location>
</feature>
<feature type="transmembrane region" description="Helical" evidence="6">
    <location>
        <begin position="62"/>
        <end position="87"/>
    </location>
</feature>
<keyword evidence="8" id="KW-1185">Reference proteome</keyword>
<reference evidence="7 8" key="1">
    <citation type="journal article" date="2021" name="Sci. Rep.">
        <title>The distribution of antibiotic resistance genes in chicken gut microbiota commensals.</title>
        <authorList>
            <person name="Juricova H."/>
            <person name="Matiasovicova J."/>
            <person name="Kubasova T."/>
            <person name="Cejkova D."/>
            <person name="Rychlik I."/>
        </authorList>
    </citation>
    <scope>NUCLEOTIDE SEQUENCE [LARGE SCALE GENOMIC DNA]</scope>
    <source>
        <strain evidence="7 8">An564</strain>
    </source>
</reference>
<dbReference type="Proteomes" id="UP000724149">
    <property type="component" value="Unassembled WGS sequence"/>
</dbReference>
<dbReference type="RefSeq" id="WP_204719594.1">
    <property type="nucleotide sequence ID" value="NZ_JACSNR010000002.1"/>
</dbReference>
<gene>
    <name evidence="7" type="ORF">H9X81_02515</name>
</gene>
<keyword evidence="4 6" id="KW-1133">Transmembrane helix</keyword>
<evidence type="ECO:0000256" key="4">
    <source>
        <dbReference type="ARBA" id="ARBA00022989"/>
    </source>
</evidence>
<feature type="transmembrane region" description="Helical" evidence="6">
    <location>
        <begin position="320"/>
        <end position="343"/>
    </location>
</feature>
<dbReference type="EMBL" id="JACSNR010000002">
    <property type="protein sequence ID" value="MBM6922570.1"/>
    <property type="molecule type" value="Genomic_DNA"/>
</dbReference>
<protein>
    <submittedName>
        <fullName evidence="7">AI-2E family transporter</fullName>
    </submittedName>
</protein>
<dbReference type="InterPro" id="IPR002549">
    <property type="entry name" value="AI-2E-like"/>
</dbReference>
<evidence type="ECO:0000256" key="3">
    <source>
        <dbReference type="ARBA" id="ARBA00022692"/>
    </source>
</evidence>
<evidence type="ECO:0000313" key="8">
    <source>
        <dbReference type="Proteomes" id="UP000724149"/>
    </source>
</evidence>
<name>A0ABS2GJB9_9FIRM</name>